<evidence type="ECO:0000313" key="3">
    <source>
        <dbReference type="EMBL" id="KPV53223.1"/>
    </source>
</evidence>
<organism evidence="3 4">
    <name type="scientific">Kouleothrix aurantiaca</name>
    <dbReference type="NCBI Taxonomy" id="186479"/>
    <lineage>
        <taxon>Bacteria</taxon>
        <taxon>Bacillati</taxon>
        <taxon>Chloroflexota</taxon>
        <taxon>Chloroflexia</taxon>
        <taxon>Chloroflexales</taxon>
        <taxon>Roseiflexineae</taxon>
        <taxon>Roseiflexaceae</taxon>
        <taxon>Kouleothrix</taxon>
    </lineage>
</organism>
<feature type="transmembrane region" description="Helical" evidence="2">
    <location>
        <begin position="88"/>
        <end position="107"/>
    </location>
</feature>
<keyword evidence="2" id="KW-1133">Transmembrane helix</keyword>
<evidence type="ECO:0008006" key="5">
    <source>
        <dbReference type="Google" id="ProtNLM"/>
    </source>
</evidence>
<dbReference type="AlphaFoldDB" id="A0A0P9DSR3"/>
<proteinExistence type="predicted"/>
<evidence type="ECO:0000313" key="4">
    <source>
        <dbReference type="Proteomes" id="UP000050509"/>
    </source>
</evidence>
<keyword evidence="2" id="KW-0812">Transmembrane</keyword>
<protein>
    <recommendedName>
        <fullName evidence="5">GGDEF domain-containing protein</fullName>
    </recommendedName>
</protein>
<name>A0A0P9DSR3_9CHLR</name>
<dbReference type="InterPro" id="IPR043128">
    <property type="entry name" value="Rev_trsase/Diguanyl_cyclase"/>
</dbReference>
<dbReference type="Proteomes" id="UP000050509">
    <property type="component" value="Unassembled WGS sequence"/>
</dbReference>
<keyword evidence="4" id="KW-1185">Reference proteome</keyword>
<feature type="transmembrane region" description="Helical" evidence="2">
    <location>
        <begin position="59"/>
        <end position="82"/>
    </location>
</feature>
<evidence type="ECO:0000256" key="1">
    <source>
        <dbReference type="SAM" id="MobiDB-lite"/>
    </source>
</evidence>
<keyword evidence="2" id="KW-0472">Membrane</keyword>
<dbReference type="InterPro" id="IPR029787">
    <property type="entry name" value="Nucleotide_cyclase"/>
</dbReference>
<dbReference type="EMBL" id="LJCR01000310">
    <property type="protein sequence ID" value="KPV53223.1"/>
    <property type="molecule type" value="Genomic_DNA"/>
</dbReference>
<dbReference type="SUPFAM" id="SSF55073">
    <property type="entry name" value="Nucleotide cyclase"/>
    <property type="match status" value="1"/>
</dbReference>
<dbReference type="Gene3D" id="3.30.70.270">
    <property type="match status" value="1"/>
</dbReference>
<feature type="region of interest" description="Disordered" evidence="1">
    <location>
        <begin position="266"/>
        <end position="294"/>
    </location>
</feature>
<feature type="compositionally biased region" description="Basic and acidic residues" evidence="1">
    <location>
        <begin position="266"/>
        <end position="283"/>
    </location>
</feature>
<sequence length="294" mass="33199">MKSIRWRVAFTILWLSLLFNIERFDFEKGANVNLSSSFYMIAAATAALFLLVRMPQRIMYVASAGVLAIYTVTKVISTIPVFQGFHKYITITEVVALFITIALTWLVNQGLRDFEDAVEAISLPKGRVGVLDYDQMQERIRTELGRARRHQHPMSLAAIEIDASSSNAALHRAVRDAQVALLKRYVQVQFGVFLSKNTRETDAVAHHDNNGHFLLLAPETPADQTEGLLNRLSHQVEEHLGLRFRFHVADFPKTALTSEELVHKATEKLRRETETSNDQRAKPEPSVATRTADT</sequence>
<feature type="transmembrane region" description="Helical" evidence="2">
    <location>
        <begin position="33"/>
        <end position="52"/>
    </location>
</feature>
<gene>
    <name evidence="3" type="ORF">SE17_10895</name>
</gene>
<comment type="caution">
    <text evidence="3">The sequence shown here is derived from an EMBL/GenBank/DDBJ whole genome shotgun (WGS) entry which is preliminary data.</text>
</comment>
<reference evidence="3 4" key="1">
    <citation type="submission" date="2015-09" db="EMBL/GenBank/DDBJ databases">
        <title>Draft genome sequence of Kouleothrix aurantiaca JCM 19913.</title>
        <authorList>
            <person name="Hemp J."/>
        </authorList>
    </citation>
    <scope>NUCLEOTIDE SEQUENCE [LARGE SCALE GENOMIC DNA]</scope>
    <source>
        <strain evidence="3 4">COM-B</strain>
    </source>
</reference>
<accession>A0A0P9DSR3</accession>
<evidence type="ECO:0000256" key="2">
    <source>
        <dbReference type="SAM" id="Phobius"/>
    </source>
</evidence>